<dbReference type="SUPFAM" id="SSF48208">
    <property type="entry name" value="Six-hairpin glycosidases"/>
    <property type="match status" value="1"/>
</dbReference>
<name>A0A1F6T6X6_9PROT</name>
<feature type="domain" description="Trehalase-like N-terminal" evidence="2">
    <location>
        <begin position="2"/>
        <end position="152"/>
    </location>
</feature>
<evidence type="ECO:0000313" key="4">
    <source>
        <dbReference type="Proteomes" id="UP000179334"/>
    </source>
</evidence>
<feature type="domain" description="GH15-like" evidence="1">
    <location>
        <begin position="214"/>
        <end position="577"/>
    </location>
</feature>
<gene>
    <name evidence="3" type="ORF">A2V91_05100</name>
</gene>
<organism evidence="3 4">
    <name type="scientific">Candidatus Muproteobacteria bacterium RBG_16_64_10</name>
    <dbReference type="NCBI Taxonomy" id="1817757"/>
    <lineage>
        <taxon>Bacteria</taxon>
        <taxon>Pseudomonadati</taxon>
        <taxon>Pseudomonadota</taxon>
        <taxon>Candidatus Muproteobacteria</taxon>
    </lineage>
</organism>
<dbReference type="InterPro" id="IPR045582">
    <property type="entry name" value="Trehalase-like_N"/>
</dbReference>
<dbReference type="AlphaFoldDB" id="A0A1F6T6X6"/>
<dbReference type="EMBL" id="MFSR01000013">
    <property type="protein sequence ID" value="OGI40883.1"/>
    <property type="molecule type" value="Genomic_DNA"/>
</dbReference>
<reference evidence="3 4" key="1">
    <citation type="journal article" date="2016" name="Nat. Commun.">
        <title>Thousands of microbial genomes shed light on interconnected biogeochemical processes in an aquifer system.</title>
        <authorList>
            <person name="Anantharaman K."/>
            <person name="Brown C.T."/>
            <person name="Hug L.A."/>
            <person name="Sharon I."/>
            <person name="Castelle C.J."/>
            <person name="Probst A.J."/>
            <person name="Thomas B.C."/>
            <person name="Singh A."/>
            <person name="Wilkins M.J."/>
            <person name="Karaoz U."/>
            <person name="Brodie E.L."/>
            <person name="Williams K.H."/>
            <person name="Hubbard S.S."/>
            <person name="Banfield J.F."/>
        </authorList>
    </citation>
    <scope>NUCLEOTIDE SEQUENCE [LARGE SCALE GENOMIC DNA]</scope>
</reference>
<sequence>MRLEDLGLIGNCQYSALIENTGEVVWCCLPRFDSEPVFSTLLDERSGGRFVVGAPDGSRGQQRYLDNSNVLETVFHSAEGAFRVLDFAPRFAQHERMFRPTQMFRIVEPINGTPRIRVLCEPRLGWSKAQPPALQGSNHIQYDGFTSPLRLTTDIPPSYLNGQPFALTERRHLALTWGAPIEEPLAGLSDRFLHDTLRYWRRWVKHCNIPPMFQQEVIRSALALKLHCFEDTGAIVAAMTTSIPEAAGSGRTWDYRYCWLRDAYYALEAFRLLGHFEEREKFTVFLLNIAGDRPDLALAPLYRVDGTRNLDERILADWPGFSGDGPVRVGNAAASQIQHDIFGEMVLALAPVFFDDRFSAERTPASLALLERLTRRAIALAGTPDAGIWEYRTDVKPQTFSSLMSWAAADRMAALSARHAPAQTAEWRKAAETLREQIVARAWNPRLNAFTASYGGDDLDASLLEMANLRFLPVDDPRLHSTIDAIRAGLSQDGWLLRYRLDDGFGRPTVAFLICSFWLVEALAATGRTAEARDIMVHINGACSPLGLLSEDCETASRRMWGNFPQAYSHVGLIHAAFAASPRWSEVL</sequence>
<dbReference type="GO" id="GO:0005975">
    <property type="term" value="P:carbohydrate metabolic process"/>
    <property type="evidence" value="ECO:0007669"/>
    <property type="project" value="InterPro"/>
</dbReference>
<dbReference type="Pfam" id="PF00723">
    <property type="entry name" value="Glyco_hydro_15"/>
    <property type="match status" value="1"/>
</dbReference>
<evidence type="ECO:0000313" key="3">
    <source>
        <dbReference type="EMBL" id="OGI40883.1"/>
    </source>
</evidence>
<dbReference type="Pfam" id="PF19291">
    <property type="entry name" value="TREH_N"/>
    <property type="match status" value="1"/>
</dbReference>
<dbReference type="InterPro" id="IPR012341">
    <property type="entry name" value="6hp_glycosidase-like_sf"/>
</dbReference>
<accession>A0A1F6T6X6</accession>
<evidence type="ECO:0000259" key="2">
    <source>
        <dbReference type="Pfam" id="PF19291"/>
    </source>
</evidence>
<dbReference type="GO" id="GO:0004553">
    <property type="term" value="F:hydrolase activity, hydrolyzing O-glycosyl compounds"/>
    <property type="evidence" value="ECO:0007669"/>
    <property type="project" value="UniProtKB-ARBA"/>
</dbReference>
<dbReference type="PANTHER" id="PTHR31616">
    <property type="entry name" value="TREHALASE"/>
    <property type="match status" value="1"/>
</dbReference>
<dbReference type="InterPro" id="IPR011613">
    <property type="entry name" value="GH15-like"/>
</dbReference>
<proteinExistence type="predicted"/>
<dbReference type="Gene3D" id="1.50.10.10">
    <property type="match status" value="1"/>
</dbReference>
<protein>
    <submittedName>
        <fullName evidence="3">Uncharacterized protein</fullName>
    </submittedName>
</protein>
<dbReference type="PANTHER" id="PTHR31616:SF0">
    <property type="entry name" value="GLUCAN 1,4-ALPHA-GLUCOSIDASE"/>
    <property type="match status" value="1"/>
</dbReference>
<comment type="caution">
    <text evidence="3">The sequence shown here is derived from an EMBL/GenBank/DDBJ whole genome shotgun (WGS) entry which is preliminary data.</text>
</comment>
<evidence type="ECO:0000259" key="1">
    <source>
        <dbReference type="Pfam" id="PF00723"/>
    </source>
</evidence>
<dbReference type="InterPro" id="IPR008928">
    <property type="entry name" value="6-hairpin_glycosidase_sf"/>
</dbReference>
<dbReference type="Proteomes" id="UP000179334">
    <property type="component" value="Unassembled WGS sequence"/>
</dbReference>